<feature type="non-terminal residue" evidence="8">
    <location>
        <position position="568"/>
    </location>
</feature>
<dbReference type="GO" id="GO:0016929">
    <property type="term" value="F:deSUMOylase activity"/>
    <property type="evidence" value="ECO:0007669"/>
    <property type="project" value="TreeGrafter"/>
</dbReference>
<gene>
    <name evidence="8" type="ORF">MN116_008550</name>
</gene>
<dbReference type="PANTHER" id="PTHR12606">
    <property type="entry name" value="SENTRIN/SUMO-SPECIFIC PROTEASE"/>
    <property type="match status" value="1"/>
</dbReference>
<comment type="similarity">
    <text evidence="1">Belongs to the peptidase C48 family.</text>
</comment>
<dbReference type="AlphaFoldDB" id="A0AAE1Z6X8"/>
<evidence type="ECO:0000256" key="2">
    <source>
        <dbReference type="ARBA" id="ARBA00022670"/>
    </source>
</evidence>
<feature type="region of interest" description="Disordered" evidence="6">
    <location>
        <begin position="113"/>
        <end position="134"/>
    </location>
</feature>
<reference evidence="8" key="1">
    <citation type="submission" date="2022-04" db="EMBL/GenBank/DDBJ databases">
        <authorList>
            <person name="Xu L."/>
            <person name="Lv Z."/>
        </authorList>
    </citation>
    <scope>NUCLEOTIDE SEQUENCE</scope>
    <source>
        <strain evidence="8">LV_2022a</strain>
    </source>
</reference>
<dbReference type="PROSITE" id="PS50600">
    <property type="entry name" value="ULP_PROTEASE"/>
    <property type="match status" value="1"/>
</dbReference>
<proteinExistence type="inferred from homology"/>
<dbReference type="GO" id="GO:0006508">
    <property type="term" value="P:proteolysis"/>
    <property type="evidence" value="ECO:0007669"/>
    <property type="project" value="UniProtKB-KW"/>
</dbReference>
<feature type="coiled-coil region" evidence="5">
    <location>
        <begin position="253"/>
        <end position="280"/>
    </location>
</feature>
<keyword evidence="2" id="KW-0645">Protease</keyword>
<reference evidence="8" key="2">
    <citation type="journal article" date="2023" name="Infect Dis Poverty">
        <title>Chromosome-scale genome of the human blood fluke Schistosoma mekongi and its implications for public health.</title>
        <authorList>
            <person name="Zhou M."/>
            <person name="Xu L."/>
            <person name="Xu D."/>
            <person name="Chen W."/>
            <person name="Khan J."/>
            <person name="Hu Y."/>
            <person name="Huang H."/>
            <person name="Wei H."/>
            <person name="Zhang Y."/>
            <person name="Chusongsang P."/>
            <person name="Tanasarnprasert K."/>
            <person name="Hu X."/>
            <person name="Limpanont Y."/>
            <person name="Lv Z."/>
        </authorList>
    </citation>
    <scope>NUCLEOTIDE SEQUENCE</scope>
    <source>
        <strain evidence="8">LV_2022a</strain>
    </source>
</reference>
<evidence type="ECO:0000259" key="7">
    <source>
        <dbReference type="PROSITE" id="PS50600"/>
    </source>
</evidence>
<evidence type="ECO:0000256" key="4">
    <source>
        <dbReference type="ARBA" id="ARBA00022807"/>
    </source>
</evidence>
<dbReference type="GO" id="GO:0005634">
    <property type="term" value="C:nucleus"/>
    <property type="evidence" value="ECO:0007669"/>
    <property type="project" value="TreeGrafter"/>
</dbReference>
<dbReference type="GO" id="GO:0080090">
    <property type="term" value="P:regulation of primary metabolic process"/>
    <property type="evidence" value="ECO:0007669"/>
    <property type="project" value="UniProtKB-ARBA"/>
</dbReference>
<keyword evidence="4" id="KW-0788">Thiol protease</keyword>
<comment type="caution">
    <text evidence="8">The sequence shown here is derived from an EMBL/GenBank/DDBJ whole genome shotgun (WGS) entry which is preliminary data.</text>
</comment>
<keyword evidence="9" id="KW-1185">Reference proteome</keyword>
<evidence type="ECO:0000256" key="5">
    <source>
        <dbReference type="SAM" id="Coils"/>
    </source>
</evidence>
<dbReference type="SUPFAM" id="SSF54001">
    <property type="entry name" value="Cysteine proteinases"/>
    <property type="match status" value="1"/>
</dbReference>
<evidence type="ECO:0000256" key="3">
    <source>
        <dbReference type="ARBA" id="ARBA00022801"/>
    </source>
</evidence>
<evidence type="ECO:0000256" key="6">
    <source>
        <dbReference type="SAM" id="MobiDB-lite"/>
    </source>
</evidence>
<name>A0AAE1Z6X8_SCHME</name>
<dbReference type="Proteomes" id="UP001292079">
    <property type="component" value="Unassembled WGS sequence"/>
</dbReference>
<feature type="domain" description="Ubiquitin-like protease family profile" evidence="7">
    <location>
        <begin position="358"/>
        <end position="527"/>
    </location>
</feature>
<evidence type="ECO:0000313" key="8">
    <source>
        <dbReference type="EMBL" id="KAK4467944.1"/>
    </source>
</evidence>
<dbReference type="Gene3D" id="3.40.395.10">
    <property type="entry name" value="Adenoviral Proteinase, Chain A"/>
    <property type="match status" value="1"/>
</dbReference>
<evidence type="ECO:0000256" key="1">
    <source>
        <dbReference type="ARBA" id="ARBA00005234"/>
    </source>
</evidence>
<dbReference type="Pfam" id="PF02902">
    <property type="entry name" value="Peptidase_C48"/>
    <property type="match status" value="1"/>
</dbReference>
<dbReference type="GO" id="GO:0016926">
    <property type="term" value="P:protein desumoylation"/>
    <property type="evidence" value="ECO:0007669"/>
    <property type="project" value="TreeGrafter"/>
</dbReference>
<dbReference type="GO" id="GO:0060255">
    <property type="term" value="P:regulation of macromolecule metabolic process"/>
    <property type="evidence" value="ECO:0007669"/>
    <property type="project" value="UniProtKB-ARBA"/>
</dbReference>
<keyword evidence="5" id="KW-0175">Coiled coil</keyword>
<dbReference type="PANTHER" id="PTHR12606:SF141">
    <property type="entry name" value="GH15225P-RELATED"/>
    <property type="match status" value="1"/>
</dbReference>
<dbReference type="InterPro" id="IPR003653">
    <property type="entry name" value="Peptidase_C48_C"/>
</dbReference>
<evidence type="ECO:0000313" key="9">
    <source>
        <dbReference type="Proteomes" id="UP001292079"/>
    </source>
</evidence>
<keyword evidence="3" id="KW-0378">Hydrolase</keyword>
<protein>
    <recommendedName>
        <fullName evidence="7">Ubiquitin-like protease family profile domain-containing protein</fullName>
    </recommendedName>
</protein>
<dbReference type="EMBL" id="JALJAT010000008">
    <property type="protein sequence ID" value="KAK4467944.1"/>
    <property type="molecule type" value="Genomic_DNA"/>
</dbReference>
<sequence>LCGAMKETEAGFSFRTPFPVYGSEVETSFCPESKRRKLCSSRVPSVYDRFFSRNGQDPSAQGSCNNITTHGESCFRNLLPFVSLKTLNRPGDICHYFLQSFVSNNFNHSQKMKQSNVFSSTPSSGHSKSSLKNNHISSERQLYQRLLDKASSFSKSSVAKPSTNLCGTITINLDDEGKDQRSSLLRQCNLSPILPHSRIQTTNHTNTKDRNFFVASPDTRDPEARAWLENCSESPYLSDKWLKNLTSSYQAKKKTLERDRELAKANLRFWEKQRTLAEKERIDSLEQRLACLLRTPPILEDPYLVPEPIPIELPYKPVKVKEPKVPSLPVLTASQVAQIEATLRTGSPDEVLVDKFKLVVTRRELMTLTGTNWLSDMVINFYLQLLQHRSQRQTNLPRIAVLSTFFYAKLTATTGGGYSGVRRWTRQLQLFDQDIVLIPIHDRGMHWCLSCVDLRAKSITYYDSMGSGNMKCLKQLMDYLKNESLDKRNIELPDPDSWKFVNTEDTVPQQYNGSDCGVFLCTFSEFLSRGASFTFSQDDMPGIRKRMIYEILTQQLLTTNFKLDDDNQ</sequence>
<organism evidence="8 9">
    <name type="scientific">Schistosoma mekongi</name>
    <name type="common">Parasitic worm</name>
    <dbReference type="NCBI Taxonomy" id="38744"/>
    <lineage>
        <taxon>Eukaryota</taxon>
        <taxon>Metazoa</taxon>
        <taxon>Spiralia</taxon>
        <taxon>Lophotrochozoa</taxon>
        <taxon>Platyhelminthes</taxon>
        <taxon>Trematoda</taxon>
        <taxon>Digenea</taxon>
        <taxon>Strigeidida</taxon>
        <taxon>Schistosomatoidea</taxon>
        <taxon>Schistosomatidae</taxon>
        <taxon>Schistosoma</taxon>
    </lineage>
</organism>
<dbReference type="FunFam" id="3.40.395.10:FF:000001">
    <property type="entry name" value="Sentrin-specific protease 1"/>
    <property type="match status" value="1"/>
</dbReference>
<feature type="compositionally biased region" description="Low complexity" evidence="6">
    <location>
        <begin position="119"/>
        <end position="130"/>
    </location>
</feature>
<dbReference type="InterPro" id="IPR038765">
    <property type="entry name" value="Papain-like_cys_pep_sf"/>
</dbReference>
<accession>A0AAE1Z6X8</accession>